<evidence type="ECO:0000256" key="3">
    <source>
        <dbReference type="PROSITE-ProRule" id="PRU10133"/>
    </source>
</evidence>
<dbReference type="Proteomes" id="UP000001542">
    <property type="component" value="Unassembled WGS sequence"/>
</dbReference>
<organism evidence="6 7">
    <name type="scientific">Trichomonas vaginalis (strain ATCC PRA-98 / G3)</name>
    <dbReference type="NCBI Taxonomy" id="412133"/>
    <lineage>
        <taxon>Eukaryota</taxon>
        <taxon>Metamonada</taxon>
        <taxon>Parabasalia</taxon>
        <taxon>Trichomonadida</taxon>
        <taxon>Trichomonadidae</taxon>
        <taxon>Trichomonas</taxon>
    </lineage>
</organism>
<dbReference type="OrthoDB" id="9978460at2759"/>
<dbReference type="InterPro" id="IPR000608">
    <property type="entry name" value="UBC"/>
</dbReference>
<evidence type="ECO:0000259" key="5">
    <source>
        <dbReference type="PROSITE" id="PS50127"/>
    </source>
</evidence>
<dbReference type="GO" id="GO:0006974">
    <property type="term" value="P:DNA damage response"/>
    <property type="evidence" value="ECO:0000318"/>
    <property type="project" value="GO_Central"/>
</dbReference>
<dbReference type="Gene3D" id="3.10.110.10">
    <property type="entry name" value="Ubiquitin Conjugating Enzyme"/>
    <property type="match status" value="1"/>
</dbReference>
<reference evidence="6" key="1">
    <citation type="submission" date="2006-10" db="EMBL/GenBank/DDBJ databases">
        <authorList>
            <person name="Amadeo P."/>
            <person name="Zhao Q."/>
            <person name="Wortman J."/>
            <person name="Fraser-Liggett C."/>
            <person name="Carlton J."/>
        </authorList>
    </citation>
    <scope>NUCLEOTIDE SEQUENCE</scope>
    <source>
        <strain evidence="6">G3</strain>
    </source>
</reference>
<feature type="active site" description="Glycyl thioester intermediate" evidence="3">
    <location>
        <position position="89"/>
    </location>
</feature>
<dbReference type="STRING" id="5722.A2EHU5"/>
<keyword evidence="1" id="KW-0808">Transferase</keyword>
<keyword evidence="4" id="KW-0547">Nucleotide-binding</keyword>
<proteinExistence type="inferred from homology"/>
<keyword evidence="7" id="KW-1185">Reference proteome</keyword>
<comment type="similarity">
    <text evidence="4">Belongs to the ubiquitin-conjugating enzyme family.</text>
</comment>
<protein>
    <submittedName>
        <fullName evidence="6">Ubiquitin-conjugating enzyme family protein</fullName>
    </submittedName>
</protein>
<dbReference type="GO" id="GO:0000209">
    <property type="term" value="P:protein polyubiquitination"/>
    <property type="evidence" value="ECO:0000318"/>
    <property type="project" value="GO_Central"/>
</dbReference>
<dbReference type="EMBL" id="DS113392">
    <property type="protein sequence ID" value="EAY07785.1"/>
    <property type="molecule type" value="Genomic_DNA"/>
</dbReference>
<evidence type="ECO:0000256" key="1">
    <source>
        <dbReference type="ARBA" id="ARBA00022679"/>
    </source>
</evidence>
<dbReference type="PROSITE" id="PS00183">
    <property type="entry name" value="UBC_1"/>
    <property type="match status" value="1"/>
</dbReference>
<dbReference type="OMA" id="GVEKKFC"/>
<sequence length="173" mass="19446">MTDTRAHQRVAKEIERMGHNPPLGILMWPLSDSLENLEASIEGLKDTPYEGGEFHLSITIPPKYPNVPPTIKFKTPIYHPNIDSSGRICLDFLKPQPQGKWTATVSLEMLLTQIQQLMAEPNPNDPLDTKIAQEFTENKAKFLETAKKWTDVHAKPNSITKGNEAAIEMDISD</sequence>
<evidence type="ECO:0000256" key="2">
    <source>
        <dbReference type="ARBA" id="ARBA00022786"/>
    </source>
</evidence>
<keyword evidence="2 4" id="KW-0833">Ubl conjugation pathway</keyword>
<dbReference type="AlphaFoldDB" id="A2EHU5"/>
<dbReference type="FunFam" id="3.10.110.10:FF:000264">
    <property type="entry name" value="Ubiquitin-conjugating enzyme family protein"/>
    <property type="match status" value="1"/>
</dbReference>
<dbReference type="InParanoid" id="A2EHU5"/>
<dbReference type="GO" id="GO:0005524">
    <property type="term" value="F:ATP binding"/>
    <property type="evidence" value="ECO:0007669"/>
    <property type="project" value="UniProtKB-UniRule"/>
</dbReference>
<evidence type="ECO:0000313" key="7">
    <source>
        <dbReference type="Proteomes" id="UP000001542"/>
    </source>
</evidence>
<dbReference type="Pfam" id="PF00179">
    <property type="entry name" value="UQ_con"/>
    <property type="match status" value="1"/>
</dbReference>
<name>A2EHU5_TRIV3</name>
<dbReference type="SUPFAM" id="SSF54495">
    <property type="entry name" value="UBC-like"/>
    <property type="match status" value="1"/>
</dbReference>
<dbReference type="PROSITE" id="PS50127">
    <property type="entry name" value="UBC_2"/>
    <property type="match status" value="1"/>
</dbReference>
<dbReference type="GO" id="GO:0005634">
    <property type="term" value="C:nucleus"/>
    <property type="evidence" value="ECO:0000318"/>
    <property type="project" value="GO_Central"/>
</dbReference>
<reference evidence="6" key="2">
    <citation type="journal article" date="2007" name="Science">
        <title>Draft genome sequence of the sexually transmitted pathogen Trichomonas vaginalis.</title>
        <authorList>
            <person name="Carlton J.M."/>
            <person name="Hirt R.P."/>
            <person name="Silva J.C."/>
            <person name="Delcher A.L."/>
            <person name="Schatz M."/>
            <person name="Zhao Q."/>
            <person name="Wortman J.R."/>
            <person name="Bidwell S.L."/>
            <person name="Alsmark U.C.M."/>
            <person name="Besteiro S."/>
            <person name="Sicheritz-Ponten T."/>
            <person name="Noel C.J."/>
            <person name="Dacks J.B."/>
            <person name="Foster P.G."/>
            <person name="Simillion C."/>
            <person name="Van de Peer Y."/>
            <person name="Miranda-Saavedra D."/>
            <person name="Barton G.J."/>
            <person name="Westrop G.D."/>
            <person name="Mueller S."/>
            <person name="Dessi D."/>
            <person name="Fiori P.L."/>
            <person name="Ren Q."/>
            <person name="Paulsen I."/>
            <person name="Zhang H."/>
            <person name="Bastida-Corcuera F.D."/>
            <person name="Simoes-Barbosa A."/>
            <person name="Brown M.T."/>
            <person name="Hayes R.D."/>
            <person name="Mukherjee M."/>
            <person name="Okumura C.Y."/>
            <person name="Schneider R."/>
            <person name="Smith A.J."/>
            <person name="Vanacova S."/>
            <person name="Villalvazo M."/>
            <person name="Haas B.J."/>
            <person name="Pertea M."/>
            <person name="Feldblyum T.V."/>
            <person name="Utterback T.R."/>
            <person name="Shu C.L."/>
            <person name="Osoegawa K."/>
            <person name="de Jong P.J."/>
            <person name="Hrdy I."/>
            <person name="Horvathova L."/>
            <person name="Zubacova Z."/>
            <person name="Dolezal P."/>
            <person name="Malik S.B."/>
            <person name="Logsdon J.M. Jr."/>
            <person name="Henze K."/>
            <person name="Gupta A."/>
            <person name="Wang C.C."/>
            <person name="Dunne R.L."/>
            <person name="Upcroft J.A."/>
            <person name="Upcroft P."/>
            <person name="White O."/>
            <person name="Salzberg S.L."/>
            <person name="Tang P."/>
            <person name="Chiu C.-H."/>
            <person name="Lee Y.-S."/>
            <person name="Embley T.M."/>
            <person name="Coombs G.H."/>
            <person name="Mottram J.C."/>
            <person name="Tachezy J."/>
            <person name="Fraser-Liggett C.M."/>
            <person name="Johnson P.J."/>
        </authorList>
    </citation>
    <scope>NUCLEOTIDE SEQUENCE [LARGE SCALE GENOMIC DNA]</scope>
    <source>
        <strain evidence="6">G3</strain>
    </source>
</reference>
<accession>A2EHU5</accession>
<dbReference type="CDD" id="cd23805">
    <property type="entry name" value="UBCc_UBE2T"/>
    <property type="match status" value="1"/>
</dbReference>
<dbReference type="InterPro" id="IPR023313">
    <property type="entry name" value="UBQ-conjugating_AS"/>
</dbReference>
<dbReference type="KEGG" id="tva:4765680"/>
<dbReference type="eggNOG" id="KOG0417">
    <property type="taxonomic scope" value="Eukaryota"/>
</dbReference>
<dbReference type="InterPro" id="IPR016135">
    <property type="entry name" value="UBQ-conjugating_enzyme/RWD"/>
</dbReference>
<dbReference type="SMR" id="A2EHU5"/>
<dbReference type="SMART" id="SM00212">
    <property type="entry name" value="UBCc"/>
    <property type="match status" value="1"/>
</dbReference>
<evidence type="ECO:0000256" key="4">
    <source>
        <dbReference type="RuleBase" id="RU362109"/>
    </source>
</evidence>
<feature type="domain" description="UBC core" evidence="5">
    <location>
        <begin position="5"/>
        <end position="155"/>
    </location>
</feature>
<dbReference type="VEuPathDB" id="TrichDB:TVAGG3_0076930"/>
<keyword evidence="4" id="KW-0067">ATP-binding</keyword>
<dbReference type="InterPro" id="IPR050113">
    <property type="entry name" value="Ub_conjugating_enzyme"/>
</dbReference>
<dbReference type="RefSeq" id="XP_001320008.1">
    <property type="nucleotide sequence ID" value="XM_001319973.1"/>
</dbReference>
<dbReference type="VEuPathDB" id="TrichDB:TVAG_000690"/>
<evidence type="ECO:0000313" key="6">
    <source>
        <dbReference type="EMBL" id="EAY07785.1"/>
    </source>
</evidence>
<dbReference type="PANTHER" id="PTHR24067">
    <property type="entry name" value="UBIQUITIN-CONJUGATING ENZYME E2"/>
    <property type="match status" value="1"/>
</dbReference>
<gene>
    <name evidence="6" type="ORF">TVAG_000690</name>
</gene>
<dbReference type="GO" id="GO:0061631">
    <property type="term" value="F:ubiquitin conjugating enzyme activity"/>
    <property type="evidence" value="ECO:0000318"/>
    <property type="project" value="GO_Central"/>
</dbReference>